<accession>A0A4Y9ZE59</accession>
<keyword evidence="3" id="KW-1185">Reference proteome</keyword>
<feature type="region of interest" description="Disordered" evidence="1">
    <location>
        <begin position="199"/>
        <end position="218"/>
    </location>
</feature>
<protein>
    <submittedName>
        <fullName evidence="2">Uncharacterized protein</fullName>
    </submittedName>
</protein>
<reference evidence="2 3" key="1">
    <citation type="submission" date="2019-02" db="EMBL/GenBank/DDBJ databases">
        <title>Genome sequencing of the rare red list fungi Dentipellis fragilis.</title>
        <authorList>
            <person name="Buettner E."/>
            <person name="Kellner H."/>
        </authorList>
    </citation>
    <scope>NUCLEOTIDE SEQUENCE [LARGE SCALE GENOMIC DNA]</scope>
    <source>
        <strain evidence="2 3">DSM 105465</strain>
    </source>
</reference>
<gene>
    <name evidence="2" type="ORF">EVG20_g762</name>
</gene>
<evidence type="ECO:0000313" key="3">
    <source>
        <dbReference type="Proteomes" id="UP000298327"/>
    </source>
</evidence>
<feature type="compositionally biased region" description="Pro residues" evidence="1">
    <location>
        <begin position="203"/>
        <end position="214"/>
    </location>
</feature>
<evidence type="ECO:0000256" key="1">
    <source>
        <dbReference type="SAM" id="MobiDB-lite"/>
    </source>
</evidence>
<dbReference type="AlphaFoldDB" id="A0A4Y9ZE59"/>
<sequence>MPVSLTDKIISGLKATTRLLAVSDFLRRSVNGLTYGGPSTRVVGWVIRALAVGAVGHYFLSLPHPNHDAPITPIVDVVLPTRKDRDTHIHNDTHASPVRLIPDASTSSTLVERTSDPEDLPFWTDPEDEQLTMQFDYMLPIPEHPEGLIPAAASSILLPTLPDEPLSFTPASSSHHLLSPPSPTGTSKPRLWLHRRRRTTPVPSFPSPDSPPCSPTDSHASFLASLLHARWPKTEAEDPIFGQTTPRALSPCRQHRPPSTLSTATAATAATIAGPPRSILTRADSRASKRRGPGSVKFAEMAQMIEYACTEIEPPEELEYPFDEGFAEVPHHHHRRATTAMGTYGYAAEEKWLGPDVGDADDGDSVITFPPPGKVRRNESIFRRFIGSSGKSHAKGRGERPVISGPFPLARAASLKDMKECAAGRSSASLARSPKEVVVCEKGDAMKEKEKPRAGSPTKKANKLRTFWGKLYCGVS</sequence>
<comment type="caution">
    <text evidence="2">The sequence shown here is derived from an EMBL/GenBank/DDBJ whole genome shotgun (WGS) entry which is preliminary data.</text>
</comment>
<dbReference type="OrthoDB" id="3249478at2759"/>
<dbReference type="EMBL" id="SEOQ01000020">
    <property type="protein sequence ID" value="TFY72257.1"/>
    <property type="molecule type" value="Genomic_DNA"/>
</dbReference>
<evidence type="ECO:0000313" key="2">
    <source>
        <dbReference type="EMBL" id="TFY72257.1"/>
    </source>
</evidence>
<name>A0A4Y9ZE59_9AGAM</name>
<feature type="region of interest" description="Disordered" evidence="1">
    <location>
        <begin position="243"/>
        <end position="263"/>
    </location>
</feature>
<feature type="region of interest" description="Disordered" evidence="1">
    <location>
        <begin position="167"/>
        <end position="189"/>
    </location>
</feature>
<proteinExistence type="predicted"/>
<organism evidence="2 3">
    <name type="scientific">Dentipellis fragilis</name>
    <dbReference type="NCBI Taxonomy" id="205917"/>
    <lineage>
        <taxon>Eukaryota</taxon>
        <taxon>Fungi</taxon>
        <taxon>Dikarya</taxon>
        <taxon>Basidiomycota</taxon>
        <taxon>Agaricomycotina</taxon>
        <taxon>Agaricomycetes</taxon>
        <taxon>Russulales</taxon>
        <taxon>Hericiaceae</taxon>
        <taxon>Dentipellis</taxon>
    </lineage>
</organism>
<dbReference type="Proteomes" id="UP000298327">
    <property type="component" value="Unassembled WGS sequence"/>
</dbReference>